<protein>
    <submittedName>
        <fullName evidence="1">Uncharacterized protein</fullName>
    </submittedName>
</protein>
<dbReference type="Proteomes" id="UP000037594">
    <property type="component" value="Unassembled WGS sequence"/>
</dbReference>
<sequence length="98" mass="10663">MSETKSVFADGPVLLADQYKMMDVLSELSGPDALTWRGTIDTWNVGDAAVPPGVVVPEDGVIWRLQANDNKGNGVVAYRGQYLHLTYGRLLVLDADEV</sequence>
<reference evidence="1 2" key="1">
    <citation type="submission" date="2015-06" db="EMBL/GenBank/DDBJ databases">
        <title>Genome sequence of Mycobacterium conceptionense strain MLE.</title>
        <authorList>
            <person name="Greninger A.L."/>
            <person name="Cunningham G."/>
            <person name="Chiu C.Y."/>
            <person name="Miller S."/>
        </authorList>
    </citation>
    <scope>NUCLEOTIDE SEQUENCE [LARGE SCALE GENOMIC DNA]</scope>
    <source>
        <strain evidence="1 2">MLE</strain>
    </source>
</reference>
<dbReference type="PATRIC" id="fig|451644.5.peg.5298"/>
<name>A0A0J8U4N3_9MYCO</name>
<gene>
    <name evidence="1" type="ORF">ACT17_25690</name>
</gene>
<dbReference type="AlphaFoldDB" id="A0A0J8U4N3"/>
<accession>A0A0J8U4N3</accession>
<proteinExistence type="predicted"/>
<organism evidence="1 2">
    <name type="scientific">Mycolicibacterium conceptionense</name>
    <dbReference type="NCBI Taxonomy" id="451644"/>
    <lineage>
        <taxon>Bacteria</taxon>
        <taxon>Bacillati</taxon>
        <taxon>Actinomycetota</taxon>
        <taxon>Actinomycetes</taxon>
        <taxon>Mycobacteriales</taxon>
        <taxon>Mycobacteriaceae</taxon>
        <taxon>Mycolicibacterium</taxon>
    </lineage>
</organism>
<comment type="caution">
    <text evidence="1">The sequence shown here is derived from an EMBL/GenBank/DDBJ whole genome shotgun (WGS) entry which is preliminary data.</text>
</comment>
<evidence type="ECO:0000313" key="2">
    <source>
        <dbReference type="Proteomes" id="UP000037594"/>
    </source>
</evidence>
<dbReference type="RefSeq" id="WP_047040005.1">
    <property type="nucleotide sequence ID" value="NZ_LFOD01000031.1"/>
</dbReference>
<evidence type="ECO:0000313" key="1">
    <source>
        <dbReference type="EMBL" id="KMV15420.1"/>
    </source>
</evidence>
<dbReference type="EMBL" id="LFOD01000031">
    <property type="protein sequence ID" value="KMV15420.1"/>
    <property type="molecule type" value="Genomic_DNA"/>
</dbReference>